<protein>
    <recommendedName>
        <fullName evidence="4">DUF4378 domain-containing protein</fullName>
    </recommendedName>
</protein>
<keyword evidence="3" id="KW-1185">Reference proteome</keyword>
<dbReference type="PANTHER" id="PTHR36885:SF2">
    <property type="entry name" value="DUF4378 DOMAIN-CONTAINING PROTEIN"/>
    <property type="match status" value="1"/>
</dbReference>
<dbReference type="OrthoDB" id="691329at2759"/>
<evidence type="ECO:0000313" key="3">
    <source>
        <dbReference type="Proteomes" id="UP000623129"/>
    </source>
</evidence>
<organism evidence="2 3">
    <name type="scientific">Carex littledalei</name>
    <dbReference type="NCBI Taxonomy" id="544730"/>
    <lineage>
        <taxon>Eukaryota</taxon>
        <taxon>Viridiplantae</taxon>
        <taxon>Streptophyta</taxon>
        <taxon>Embryophyta</taxon>
        <taxon>Tracheophyta</taxon>
        <taxon>Spermatophyta</taxon>
        <taxon>Magnoliopsida</taxon>
        <taxon>Liliopsida</taxon>
        <taxon>Poales</taxon>
        <taxon>Cyperaceae</taxon>
        <taxon>Cyperoideae</taxon>
        <taxon>Cariceae</taxon>
        <taxon>Carex</taxon>
        <taxon>Carex subgen. Euthyceras</taxon>
    </lineage>
</organism>
<evidence type="ECO:0008006" key="4">
    <source>
        <dbReference type="Google" id="ProtNLM"/>
    </source>
</evidence>
<feature type="compositionally biased region" description="Basic and acidic residues" evidence="1">
    <location>
        <begin position="130"/>
        <end position="151"/>
    </location>
</feature>
<sequence>MEYGRRLSELLMEQQEPFLLDEYLKQNGYSRRAPKCHQISGLCCPLSVCKKLLKKRSRGSTGGSSALRTMLNKIMYQKVVRKLMNWGCGKKMEFRRLDNSFEGDSIGEDDDWRKMEVISRQLSPVSVFELHSDEDSSPTHEYHNFKDEERLSTSSRGSEGEGELQISAISSLKNNVLGKDVQEMIWEPQENLRSQMSLKQTDEQVLSWEKITRDINKIPTLIEYDFTKSEKQWYQLKQDMVGIGSEIETLIFEEIRKEAVLDLLGSHCTL</sequence>
<dbReference type="PANTHER" id="PTHR36885">
    <property type="entry name" value="EXPRESSED PROTEIN"/>
    <property type="match status" value="1"/>
</dbReference>
<evidence type="ECO:0000256" key="1">
    <source>
        <dbReference type="SAM" id="MobiDB-lite"/>
    </source>
</evidence>
<accession>A0A833Q619</accession>
<reference evidence="2" key="1">
    <citation type="submission" date="2020-01" db="EMBL/GenBank/DDBJ databases">
        <title>Genome sequence of Kobresia littledalei, the first chromosome-level genome in the family Cyperaceae.</title>
        <authorList>
            <person name="Qu G."/>
        </authorList>
    </citation>
    <scope>NUCLEOTIDE SEQUENCE</scope>
    <source>
        <strain evidence="2">C.B.Clarke</strain>
        <tissue evidence="2">Leaf</tissue>
    </source>
</reference>
<dbReference type="EMBL" id="SWLB01000210">
    <property type="protein sequence ID" value="KAF3319765.1"/>
    <property type="molecule type" value="Genomic_DNA"/>
</dbReference>
<evidence type="ECO:0000313" key="2">
    <source>
        <dbReference type="EMBL" id="KAF3319765.1"/>
    </source>
</evidence>
<proteinExistence type="predicted"/>
<name>A0A833Q619_9POAL</name>
<comment type="caution">
    <text evidence="2">The sequence shown here is derived from an EMBL/GenBank/DDBJ whole genome shotgun (WGS) entry which is preliminary data.</text>
</comment>
<dbReference type="AlphaFoldDB" id="A0A833Q619"/>
<dbReference type="Proteomes" id="UP000623129">
    <property type="component" value="Unassembled WGS sequence"/>
</dbReference>
<gene>
    <name evidence="2" type="ORF">FCM35_KLT22429</name>
</gene>
<feature type="region of interest" description="Disordered" evidence="1">
    <location>
        <begin position="129"/>
        <end position="163"/>
    </location>
</feature>